<dbReference type="AlphaFoldDB" id="A0A841UA14"/>
<keyword evidence="5" id="KW-1185">Reference proteome</keyword>
<dbReference type="PROSITE" id="PS50977">
    <property type="entry name" value="HTH_TETR_2"/>
    <property type="match status" value="1"/>
</dbReference>
<dbReference type="GO" id="GO:0003677">
    <property type="term" value="F:DNA binding"/>
    <property type="evidence" value="ECO:0007669"/>
    <property type="project" value="UniProtKB-UniRule"/>
</dbReference>
<dbReference type="SUPFAM" id="SSF46689">
    <property type="entry name" value="Homeodomain-like"/>
    <property type="match status" value="1"/>
</dbReference>
<dbReference type="InterPro" id="IPR023772">
    <property type="entry name" value="DNA-bd_HTH_TetR-type_CS"/>
</dbReference>
<dbReference type="RefSeq" id="WP_185138934.1">
    <property type="nucleotide sequence ID" value="NZ_BORM01000018.1"/>
</dbReference>
<accession>A0A841UA14</accession>
<dbReference type="EMBL" id="JACJVR010000110">
    <property type="protein sequence ID" value="MBB6694974.1"/>
    <property type="molecule type" value="Genomic_DNA"/>
</dbReference>
<proteinExistence type="predicted"/>
<organism evidence="4 5">
    <name type="scientific">Cohnella xylanilytica</name>
    <dbReference type="NCBI Taxonomy" id="557555"/>
    <lineage>
        <taxon>Bacteria</taxon>
        <taxon>Bacillati</taxon>
        <taxon>Bacillota</taxon>
        <taxon>Bacilli</taxon>
        <taxon>Bacillales</taxon>
        <taxon>Paenibacillaceae</taxon>
        <taxon>Cohnella</taxon>
    </lineage>
</organism>
<name>A0A841UA14_9BACL</name>
<feature type="domain" description="HTH tetR-type" evidence="3">
    <location>
        <begin position="9"/>
        <end position="69"/>
    </location>
</feature>
<reference evidence="4 5" key="1">
    <citation type="submission" date="2020-08" db="EMBL/GenBank/DDBJ databases">
        <title>Cohnella phylogeny.</title>
        <authorList>
            <person name="Dunlap C."/>
        </authorList>
    </citation>
    <scope>NUCLEOTIDE SEQUENCE [LARGE SCALE GENOMIC DNA]</scope>
    <source>
        <strain evidence="4 5">DSM 25239</strain>
    </source>
</reference>
<dbReference type="PANTHER" id="PTHR43479:SF11">
    <property type="entry name" value="ACREF_ENVCD OPERON REPRESSOR-RELATED"/>
    <property type="match status" value="1"/>
</dbReference>
<evidence type="ECO:0000256" key="2">
    <source>
        <dbReference type="PROSITE-ProRule" id="PRU00335"/>
    </source>
</evidence>
<evidence type="ECO:0000256" key="1">
    <source>
        <dbReference type="ARBA" id="ARBA00023125"/>
    </source>
</evidence>
<dbReference type="Pfam" id="PF00440">
    <property type="entry name" value="TetR_N"/>
    <property type="match status" value="1"/>
</dbReference>
<dbReference type="Proteomes" id="UP000553776">
    <property type="component" value="Unassembled WGS sequence"/>
</dbReference>
<dbReference type="InterPro" id="IPR009057">
    <property type="entry name" value="Homeodomain-like_sf"/>
</dbReference>
<sequence>MSHSEEKDLSTKETILKATLELIKEEGLENVTLRKITAKANVNLALVNYYFGSKDYLISEALKTLLGTFGEAMEVLDDESLAPIDRYKQFLINYVRLVQQHPELLHQLLGKGDLMFATKYDYIDYLKKLGMSKVRAIVEEITGETDPETLFMITMQINAAVFFPVLITSISPKKAEVFPKIPVEKLVEHLFDHYFARYSARSSD</sequence>
<dbReference type="InterPro" id="IPR001647">
    <property type="entry name" value="HTH_TetR"/>
</dbReference>
<evidence type="ECO:0000259" key="3">
    <source>
        <dbReference type="PROSITE" id="PS50977"/>
    </source>
</evidence>
<dbReference type="PRINTS" id="PR00455">
    <property type="entry name" value="HTHTETR"/>
</dbReference>
<evidence type="ECO:0000313" key="5">
    <source>
        <dbReference type="Proteomes" id="UP000553776"/>
    </source>
</evidence>
<dbReference type="InterPro" id="IPR050624">
    <property type="entry name" value="HTH-type_Tx_Regulator"/>
</dbReference>
<dbReference type="PANTHER" id="PTHR43479">
    <property type="entry name" value="ACREF/ENVCD OPERON REPRESSOR-RELATED"/>
    <property type="match status" value="1"/>
</dbReference>
<keyword evidence="1 2" id="KW-0238">DNA-binding</keyword>
<dbReference type="PROSITE" id="PS01081">
    <property type="entry name" value="HTH_TETR_1"/>
    <property type="match status" value="1"/>
</dbReference>
<evidence type="ECO:0000313" key="4">
    <source>
        <dbReference type="EMBL" id="MBB6694974.1"/>
    </source>
</evidence>
<protein>
    <submittedName>
        <fullName evidence="4">TetR/AcrR family transcriptional regulator</fullName>
    </submittedName>
</protein>
<dbReference type="Gene3D" id="1.10.357.10">
    <property type="entry name" value="Tetracycline Repressor, domain 2"/>
    <property type="match status" value="1"/>
</dbReference>
<gene>
    <name evidence="4" type="ORF">H7B90_26625</name>
</gene>
<feature type="DNA-binding region" description="H-T-H motif" evidence="2">
    <location>
        <begin position="32"/>
        <end position="51"/>
    </location>
</feature>
<comment type="caution">
    <text evidence="4">The sequence shown here is derived from an EMBL/GenBank/DDBJ whole genome shotgun (WGS) entry which is preliminary data.</text>
</comment>